<dbReference type="InterPro" id="IPR053790">
    <property type="entry name" value="P5CR-like_CS"/>
</dbReference>
<dbReference type="GO" id="GO:0055129">
    <property type="term" value="P:L-proline biosynthetic process"/>
    <property type="evidence" value="ECO:0007669"/>
    <property type="project" value="TreeGrafter"/>
</dbReference>
<reference evidence="7" key="1">
    <citation type="submission" date="2020-05" db="EMBL/GenBank/DDBJ databases">
        <authorList>
            <person name="Chiriac C."/>
            <person name="Salcher M."/>
            <person name="Ghai R."/>
            <person name="Kavagutti S V."/>
        </authorList>
    </citation>
    <scope>NUCLEOTIDE SEQUENCE</scope>
</reference>
<dbReference type="Gene3D" id="1.10.3730.10">
    <property type="entry name" value="ProC C-terminal domain-like"/>
    <property type="match status" value="1"/>
</dbReference>
<dbReference type="InterPro" id="IPR029036">
    <property type="entry name" value="P5CR_dimer"/>
</dbReference>
<feature type="domain" description="Pyrroline-5-carboxylate reductase catalytic N-terminal" evidence="5">
    <location>
        <begin position="61"/>
        <end position="150"/>
    </location>
</feature>
<dbReference type="InterPro" id="IPR008927">
    <property type="entry name" value="6-PGluconate_DH-like_C_sf"/>
</dbReference>
<sequence>MPIDRGSAVGTRHSPGLPAPSPAELFRRETALALFGVREIPGVGLSSGDGPSRLPCRAMRLQIIGGGKMGEALLGGLLQKNWAAATELAVIEAVPARRAELAVAFPGVGLPETILPGIDAIVAVKPDAVVGVCQALGAAGVRRVLSIAAGVTIDRLERALSSTAAVVRAMPNTPALVGLGAAAIAGGTHAGPDDRAWAEAILSSVGTVEVLDEALLDAVTGLSGSGPAYVFLLAEALIAAGVAAGLPADVSVRLTEQTLLGASTLLAASADPPEVLRRNVTSPGGTTAAGLAVFDAAGFGAIVTDVVLAATARSRELGRVSIGGEGLST</sequence>
<feature type="domain" description="Pyrroline-5-carboxylate reductase dimerisation" evidence="6">
    <location>
        <begin position="213"/>
        <end position="317"/>
    </location>
</feature>
<evidence type="ECO:0000256" key="4">
    <source>
        <dbReference type="SAM" id="MobiDB-lite"/>
    </source>
</evidence>
<dbReference type="AlphaFoldDB" id="A0A6J6VVN7"/>
<dbReference type="SUPFAM" id="SSF48179">
    <property type="entry name" value="6-phosphogluconate dehydrogenase C-terminal domain-like"/>
    <property type="match status" value="1"/>
</dbReference>
<dbReference type="PANTHER" id="PTHR11645">
    <property type="entry name" value="PYRROLINE-5-CARBOXYLATE REDUCTASE"/>
    <property type="match status" value="1"/>
</dbReference>
<dbReference type="HAMAP" id="MF_01925">
    <property type="entry name" value="P5C_reductase"/>
    <property type="match status" value="1"/>
</dbReference>
<dbReference type="InterPro" id="IPR000304">
    <property type="entry name" value="Pyrroline-COOH_reductase"/>
</dbReference>
<proteinExistence type="inferred from homology"/>
<gene>
    <name evidence="7" type="ORF">UFOPK2754_03303</name>
    <name evidence="8" type="ORF">UFOPK3543_02578</name>
</gene>
<dbReference type="EMBL" id="CAEZYR010000216">
    <property type="protein sequence ID" value="CAB4774858.1"/>
    <property type="molecule type" value="Genomic_DNA"/>
</dbReference>
<dbReference type="PROSITE" id="PS00521">
    <property type="entry name" value="P5CR"/>
    <property type="match status" value="1"/>
</dbReference>
<dbReference type="PANTHER" id="PTHR11645:SF0">
    <property type="entry name" value="PYRROLINE-5-CARBOXYLATE REDUCTASE 3"/>
    <property type="match status" value="1"/>
</dbReference>
<dbReference type="Gene3D" id="3.40.50.720">
    <property type="entry name" value="NAD(P)-binding Rossmann-like Domain"/>
    <property type="match status" value="1"/>
</dbReference>
<keyword evidence="2" id="KW-0521">NADP</keyword>
<dbReference type="SUPFAM" id="SSF51735">
    <property type="entry name" value="NAD(P)-binding Rossmann-fold domains"/>
    <property type="match status" value="1"/>
</dbReference>
<evidence type="ECO:0000259" key="5">
    <source>
        <dbReference type="Pfam" id="PF03807"/>
    </source>
</evidence>
<keyword evidence="3" id="KW-0560">Oxidoreductase</keyword>
<evidence type="ECO:0000256" key="3">
    <source>
        <dbReference type="ARBA" id="ARBA00023002"/>
    </source>
</evidence>
<dbReference type="FunFam" id="1.10.3730.10:FF:000001">
    <property type="entry name" value="Pyrroline-5-carboxylate reductase"/>
    <property type="match status" value="1"/>
</dbReference>
<evidence type="ECO:0000259" key="6">
    <source>
        <dbReference type="Pfam" id="PF14748"/>
    </source>
</evidence>
<evidence type="ECO:0000313" key="8">
    <source>
        <dbReference type="EMBL" id="CAB4929584.1"/>
    </source>
</evidence>
<evidence type="ECO:0000256" key="1">
    <source>
        <dbReference type="ARBA" id="ARBA00005525"/>
    </source>
</evidence>
<dbReference type="NCBIfam" id="TIGR00112">
    <property type="entry name" value="proC"/>
    <property type="match status" value="1"/>
</dbReference>
<organism evidence="7">
    <name type="scientific">freshwater metagenome</name>
    <dbReference type="NCBI Taxonomy" id="449393"/>
    <lineage>
        <taxon>unclassified sequences</taxon>
        <taxon>metagenomes</taxon>
        <taxon>ecological metagenomes</taxon>
    </lineage>
</organism>
<dbReference type="Pfam" id="PF03807">
    <property type="entry name" value="F420_oxidored"/>
    <property type="match status" value="1"/>
</dbReference>
<accession>A0A6J6VVN7</accession>
<evidence type="ECO:0000313" key="7">
    <source>
        <dbReference type="EMBL" id="CAB4774858.1"/>
    </source>
</evidence>
<feature type="region of interest" description="Disordered" evidence="4">
    <location>
        <begin position="1"/>
        <end position="22"/>
    </location>
</feature>
<protein>
    <submittedName>
        <fullName evidence="7">Unannotated protein</fullName>
    </submittedName>
</protein>
<dbReference type="InterPro" id="IPR028939">
    <property type="entry name" value="P5C_Rdtase_cat_N"/>
</dbReference>
<dbReference type="GO" id="GO:0004735">
    <property type="term" value="F:pyrroline-5-carboxylate reductase activity"/>
    <property type="evidence" value="ECO:0007669"/>
    <property type="project" value="InterPro"/>
</dbReference>
<evidence type="ECO:0000256" key="2">
    <source>
        <dbReference type="ARBA" id="ARBA00022857"/>
    </source>
</evidence>
<dbReference type="Pfam" id="PF14748">
    <property type="entry name" value="P5CR_dimer"/>
    <property type="match status" value="1"/>
</dbReference>
<name>A0A6J6VVN7_9ZZZZ</name>
<dbReference type="EMBL" id="CAFBMH010000133">
    <property type="protein sequence ID" value="CAB4929584.1"/>
    <property type="molecule type" value="Genomic_DNA"/>
</dbReference>
<dbReference type="InterPro" id="IPR036291">
    <property type="entry name" value="NAD(P)-bd_dom_sf"/>
</dbReference>
<comment type="similarity">
    <text evidence="1">Belongs to the pyrroline-5-carboxylate reductase family.</text>
</comment>